<evidence type="ECO:0000313" key="3">
    <source>
        <dbReference type="Proteomes" id="UP000799291"/>
    </source>
</evidence>
<name>A0A6G1IRF5_9PLEO</name>
<organism evidence="2 3">
    <name type="scientific">Lentithecium fluviatile CBS 122367</name>
    <dbReference type="NCBI Taxonomy" id="1168545"/>
    <lineage>
        <taxon>Eukaryota</taxon>
        <taxon>Fungi</taxon>
        <taxon>Dikarya</taxon>
        <taxon>Ascomycota</taxon>
        <taxon>Pezizomycotina</taxon>
        <taxon>Dothideomycetes</taxon>
        <taxon>Pleosporomycetidae</taxon>
        <taxon>Pleosporales</taxon>
        <taxon>Massarineae</taxon>
        <taxon>Lentitheciaceae</taxon>
        <taxon>Lentithecium</taxon>
    </lineage>
</organism>
<dbReference type="EMBL" id="MU005594">
    <property type="protein sequence ID" value="KAF2680812.1"/>
    <property type="molecule type" value="Genomic_DNA"/>
</dbReference>
<dbReference type="OrthoDB" id="3778167at2759"/>
<dbReference type="AlphaFoldDB" id="A0A6G1IRF5"/>
<keyword evidence="1" id="KW-0732">Signal</keyword>
<evidence type="ECO:0000313" key="2">
    <source>
        <dbReference type="EMBL" id="KAF2680812.1"/>
    </source>
</evidence>
<keyword evidence="3" id="KW-1185">Reference proteome</keyword>
<feature type="chain" id="PRO_5026359508" evidence="1">
    <location>
        <begin position="17"/>
        <end position="112"/>
    </location>
</feature>
<protein>
    <submittedName>
        <fullName evidence="2">Uncharacterized protein</fullName>
    </submittedName>
</protein>
<accession>A0A6G1IRF5</accession>
<dbReference type="Proteomes" id="UP000799291">
    <property type="component" value="Unassembled WGS sequence"/>
</dbReference>
<feature type="signal peptide" evidence="1">
    <location>
        <begin position="1"/>
        <end position="16"/>
    </location>
</feature>
<proteinExistence type="predicted"/>
<sequence length="112" mass="11825">MKFTLPLLALAAFVVARPAEQSEQSAPGDEMSAMRICTISYNYCGSDLLNIGNYKGDITKALSVAGQPTDAAHIQDSLFNCYGALGQIQFIQFCGSGKCINAGSGSDDYCLA</sequence>
<evidence type="ECO:0000256" key="1">
    <source>
        <dbReference type="SAM" id="SignalP"/>
    </source>
</evidence>
<reference evidence="2" key="1">
    <citation type="journal article" date="2020" name="Stud. Mycol.">
        <title>101 Dothideomycetes genomes: a test case for predicting lifestyles and emergence of pathogens.</title>
        <authorList>
            <person name="Haridas S."/>
            <person name="Albert R."/>
            <person name="Binder M."/>
            <person name="Bloem J."/>
            <person name="Labutti K."/>
            <person name="Salamov A."/>
            <person name="Andreopoulos B."/>
            <person name="Baker S."/>
            <person name="Barry K."/>
            <person name="Bills G."/>
            <person name="Bluhm B."/>
            <person name="Cannon C."/>
            <person name="Castanera R."/>
            <person name="Culley D."/>
            <person name="Daum C."/>
            <person name="Ezra D."/>
            <person name="Gonzalez J."/>
            <person name="Henrissat B."/>
            <person name="Kuo A."/>
            <person name="Liang C."/>
            <person name="Lipzen A."/>
            <person name="Lutzoni F."/>
            <person name="Magnuson J."/>
            <person name="Mondo S."/>
            <person name="Nolan M."/>
            <person name="Ohm R."/>
            <person name="Pangilinan J."/>
            <person name="Park H.-J."/>
            <person name="Ramirez L."/>
            <person name="Alfaro M."/>
            <person name="Sun H."/>
            <person name="Tritt A."/>
            <person name="Yoshinaga Y."/>
            <person name="Zwiers L.-H."/>
            <person name="Turgeon B."/>
            <person name="Goodwin S."/>
            <person name="Spatafora J."/>
            <person name="Crous P."/>
            <person name="Grigoriev I."/>
        </authorList>
    </citation>
    <scope>NUCLEOTIDE SEQUENCE</scope>
    <source>
        <strain evidence="2">CBS 122367</strain>
    </source>
</reference>
<gene>
    <name evidence="2" type="ORF">K458DRAFT_457917</name>
</gene>